<comment type="caution">
    <text evidence="1">The sequence shown here is derived from an EMBL/GenBank/DDBJ whole genome shotgun (WGS) entry which is preliminary data.</text>
</comment>
<gene>
    <name evidence="1" type="ORF">P4447_07875</name>
</gene>
<accession>A0ABU6N816</accession>
<organism evidence="1 2">
    <name type="scientific">Bacillus xiapuensis</name>
    <dbReference type="NCBI Taxonomy" id="2014075"/>
    <lineage>
        <taxon>Bacteria</taxon>
        <taxon>Bacillati</taxon>
        <taxon>Bacillota</taxon>
        <taxon>Bacilli</taxon>
        <taxon>Bacillales</taxon>
        <taxon>Bacillaceae</taxon>
        <taxon>Bacillus</taxon>
    </lineage>
</organism>
<name>A0ABU6N816_9BACI</name>
<keyword evidence="2" id="KW-1185">Reference proteome</keyword>
<protein>
    <submittedName>
        <fullName evidence="1">Uncharacterized protein</fullName>
    </submittedName>
</protein>
<proteinExistence type="predicted"/>
<dbReference type="EMBL" id="JARMQG010000084">
    <property type="protein sequence ID" value="MED3562371.1"/>
    <property type="molecule type" value="Genomic_DNA"/>
</dbReference>
<evidence type="ECO:0000313" key="1">
    <source>
        <dbReference type="EMBL" id="MED3562371.1"/>
    </source>
</evidence>
<reference evidence="1 2" key="1">
    <citation type="submission" date="2023-03" db="EMBL/GenBank/DDBJ databases">
        <title>Bacillus Genome Sequencing.</title>
        <authorList>
            <person name="Dunlap C."/>
        </authorList>
    </citation>
    <scope>NUCLEOTIDE SEQUENCE [LARGE SCALE GENOMIC DNA]</scope>
    <source>
        <strain evidence="1 2">B-14544</strain>
    </source>
</reference>
<sequence>MENMFNIGEVTEAIYNAKKEVKFSHLLEGFNHPVVSELLFAAKN</sequence>
<dbReference type="RefSeq" id="WP_327967290.1">
    <property type="nucleotide sequence ID" value="NZ_JARMQG010000084.1"/>
</dbReference>
<evidence type="ECO:0000313" key="2">
    <source>
        <dbReference type="Proteomes" id="UP001330749"/>
    </source>
</evidence>
<dbReference type="Proteomes" id="UP001330749">
    <property type="component" value="Unassembled WGS sequence"/>
</dbReference>